<evidence type="ECO:0000256" key="1">
    <source>
        <dbReference type="ARBA" id="ARBA00000085"/>
    </source>
</evidence>
<evidence type="ECO:0000259" key="13">
    <source>
        <dbReference type="PROSITE" id="PS50885"/>
    </source>
</evidence>
<dbReference type="EMBL" id="RXMA01000007">
    <property type="protein sequence ID" value="RTR21126.1"/>
    <property type="molecule type" value="Genomic_DNA"/>
</dbReference>
<dbReference type="InterPro" id="IPR004358">
    <property type="entry name" value="Sig_transdc_His_kin-like_C"/>
</dbReference>
<comment type="catalytic activity">
    <reaction evidence="1">
        <text>ATP + protein L-histidine = ADP + protein N-phospho-L-histidine.</text>
        <dbReference type="EC" id="2.7.13.3"/>
    </reaction>
</comment>
<feature type="domain" description="HAMP" evidence="13">
    <location>
        <begin position="212"/>
        <end position="263"/>
    </location>
</feature>
<evidence type="ECO:0000256" key="9">
    <source>
        <dbReference type="ARBA" id="ARBA00023012"/>
    </source>
</evidence>
<comment type="caution">
    <text evidence="14">The sequence shown here is derived from an EMBL/GenBank/DDBJ whole genome shotgun (WGS) entry which is preliminary data.</text>
</comment>
<evidence type="ECO:0000256" key="5">
    <source>
        <dbReference type="ARBA" id="ARBA00022679"/>
    </source>
</evidence>
<name>A0A3S0I1H7_9PROT</name>
<dbReference type="InterPro" id="IPR005467">
    <property type="entry name" value="His_kinase_dom"/>
</dbReference>
<evidence type="ECO:0000259" key="12">
    <source>
        <dbReference type="PROSITE" id="PS50109"/>
    </source>
</evidence>
<keyword evidence="8 11" id="KW-1133">Transmembrane helix</keyword>
<evidence type="ECO:0000313" key="14">
    <source>
        <dbReference type="EMBL" id="RTR21126.1"/>
    </source>
</evidence>
<dbReference type="InterPro" id="IPR050428">
    <property type="entry name" value="TCS_sensor_his_kinase"/>
</dbReference>
<dbReference type="SMART" id="SM00387">
    <property type="entry name" value="HATPase_c"/>
    <property type="match status" value="1"/>
</dbReference>
<dbReference type="GO" id="GO:0000160">
    <property type="term" value="P:phosphorelay signal transduction system"/>
    <property type="evidence" value="ECO:0007669"/>
    <property type="project" value="UniProtKB-KW"/>
</dbReference>
<sequence>MPPHRRWSRWFRFGGWPQSLRVRLLAGAAVWITLALTIAGFGLSNLFFERLRQRFQDELLNHLEQLAASLEVDAQGNPALRQPLSDPRFRRPLSGLYWQVGTAGDRVAGDKAPGETVLSSRSLWDTVLALPPDRLEARTLHQHVVTGPAGQILAVMERTVALPERPDAPIRIAVAADRAELGRIMTGFNQTLALSLGVLALTLIAAALFQVHIGLRPLSRLRQGLNAVRAGREKRFTEAMPGEIMPLVDDLNALLAHAEDSVARGRLQAGNLAHALKTNLALLANEAQALDSPDAATRAERGAAMVARIAQMRRHIDHHMARARAAASRGMPGLNTPVADSAAALARVMTKLHAARALTITADAPPDLRFAGEREDLDETLGNLVDNACVWARSTVVIAARPASDDSPPGPPDGPSHAWLIVTVDDDGPGLPADRRAAVLMPGVRLDERVPGTGLGLAVTRDLARLYGGDLELSDSPLGGLRARLRLPRAVETA</sequence>
<dbReference type="GO" id="GO:0005524">
    <property type="term" value="F:ATP binding"/>
    <property type="evidence" value="ECO:0007669"/>
    <property type="project" value="UniProtKB-KW"/>
</dbReference>
<dbReference type="Pfam" id="PF02518">
    <property type="entry name" value="HATPase_c"/>
    <property type="match status" value="1"/>
</dbReference>
<dbReference type="PRINTS" id="PR00344">
    <property type="entry name" value="BCTRLSENSOR"/>
</dbReference>
<dbReference type="InterPro" id="IPR036890">
    <property type="entry name" value="HATPase_C_sf"/>
</dbReference>
<gene>
    <name evidence="14" type="ORF">EJ903_09635</name>
</gene>
<proteinExistence type="predicted"/>
<evidence type="ECO:0000256" key="8">
    <source>
        <dbReference type="ARBA" id="ARBA00022989"/>
    </source>
</evidence>
<evidence type="ECO:0000256" key="2">
    <source>
        <dbReference type="ARBA" id="ARBA00004370"/>
    </source>
</evidence>
<evidence type="ECO:0000256" key="11">
    <source>
        <dbReference type="SAM" id="Phobius"/>
    </source>
</evidence>
<evidence type="ECO:0000313" key="15">
    <source>
        <dbReference type="Proteomes" id="UP000277007"/>
    </source>
</evidence>
<feature type="transmembrane region" description="Helical" evidence="11">
    <location>
        <begin position="192"/>
        <end position="213"/>
    </location>
</feature>
<reference evidence="14 15" key="1">
    <citation type="submission" date="2018-12" db="EMBL/GenBank/DDBJ databases">
        <authorList>
            <person name="Yang Y."/>
        </authorList>
    </citation>
    <scope>NUCLEOTIDE SEQUENCE [LARGE SCALE GENOMIC DNA]</scope>
    <source>
        <strain evidence="14 15">L-25-5w-1</strain>
    </source>
</reference>
<dbReference type="PANTHER" id="PTHR45436:SF5">
    <property type="entry name" value="SENSOR HISTIDINE KINASE TRCS"/>
    <property type="match status" value="1"/>
</dbReference>
<keyword evidence="6 11" id="KW-0812">Transmembrane</keyword>
<evidence type="ECO:0000256" key="10">
    <source>
        <dbReference type="ARBA" id="ARBA00023136"/>
    </source>
</evidence>
<evidence type="ECO:0000256" key="4">
    <source>
        <dbReference type="ARBA" id="ARBA00022553"/>
    </source>
</evidence>
<keyword evidence="5" id="KW-0808">Transferase</keyword>
<dbReference type="PANTHER" id="PTHR45436">
    <property type="entry name" value="SENSOR HISTIDINE KINASE YKOH"/>
    <property type="match status" value="1"/>
</dbReference>
<dbReference type="OrthoDB" id="9809567at2"/>
<dbReference type="AlphaFoldDB" id="A0A3S0I1H7"/>
<dbReference type="InterPro" id="IPR003660">
    <property type="entry name" value="HAMP_dom"/>
</dbReference>
<dbReference type="PROSITE" id="PS50109">
    <property type="entry name" value="HIS_KIN"/>
    <property type="match status" value="1"/>
</dbReference>
<comment type="subcellular location">
    <subcellularLocation>
        <location evidence="2">Membrane</location>
    </subcellularLocation>
</comment>
<accession>A0A3S0I1H7</accession>
<keyword evidence="15" id="KW-1185">Reference proteome</keyword>
<feature type="transmembrane region" description="Helical" evidence="11">
    <location>
        <begin position="20"/>
        <end position="48"/>
    </location>
</feature>
<dbReference type="GO" id="GO:0004673">
    <property type="term" value="F:protein histidine kinase activity"/>
    <property type="evidence" value="ECO:0007669"/>
    <property type="project" value="UniProtKB-EC"/>
</dbReference>
<dbReference type="GO" id="GO:0005886">
    <property type="term" value="C:plasma membrane"/>
    <property type="evidence" value="ECO:0007669"/>
    <property type="project" value="TreeGrafter"/>
</dbReference>
<dbReference type="EC" id="2.7.13.3" evidence="3"/>
<organism evidence="14 15">
    <name type="scientific">Azospirillum griseum</name>
    <dbReference type="NCBI Taxonomy" id="2496639"/>
    <lineage>
        <taxon>Bacteria</taxon>
        <taxon>Pseudomonadati</taxon>
        <taxon>Pseudomonadota</taxon>
        <taxon>Alphaproteobacteria</taxon>
        <taxon>Rhodospirillales</taxon>
        <taxon>Azospirillaceae</taxon>
        <taxon>Azospirillum</taxon>
    </lineage>
</organism>
<evidence type="ECO:0000256" key="7">
    <source>
        <dbReference type="ARBA" id="ARBA00022777"/>
    </source>
</evidence>
<dbReference type="PROSITE" id="PS50885">
    <property type="entry name" value="HAMP"/>
    <property type="match status" value="1"/>
</dbReference>
<keyword evidence="9" id="KW-0902">Two-component regulatory system</keyword>
<dbReference type="Gene3D" id="3.30.565.10">
    <property type="entry name" value="Histidine kinase-like ATPase, C-terminal domain"/>
    <property type="match status" value="1"/>
</dbReference>
<keyword evidence="4" id="KW-0597">Phosphoprotein</keyword>
<evidence type="ECO:0000256" key="3">
    <source>
        <dbReference type="ARBA" id="ARBA00012438"/>
    </source>
</evidence>
<keyword evidence="10 11" id="KW-0472">Membrane</keyword>
<protein>
    <recommendedName>
        <fullName evidence="3">histidine kinase</fullName>
        <ecNumber evidence="3">2.7.13.3</ecNumber>
    </recommendedName>
</protein>
<evidence type="ECO:0000256" key="6">
    <source>
        <dbReference type="ARBA" id="ARBA00022692"/>
    </source>
</evidence>
<keyword evidence="7" id="KW-0418">Kinase</keyword>
<keyword evidence="14" id="KW-0067">ATP-binding</keyword>
<keyword evidence="14" id="KW-0547">Nucleotide-binding</keyword>
<dbReference type="InterPro" id="IPR003594">
    <property type="entry name" value="HATPase_dom"/>
</dbReference>
<feature type="domain" description="Histidine kinase" evidence="12">
    <location>
        <begin position="271"/>
        <end position="491"/>
    </location>
</feature>
<dbReference type="SUPFAM" id="SSF55874">
    <property type="entry name" value="ATPase domain of HSP90 chaperone/DNA topoisomerase II/histidine kinase"/>
    <property type="match status" value="1"/>
</dbReference>
<dbReference type="Proteomes" id="UP000277007">
    <property type="component" value="Unassembled WGS sequence"/>
</dbReference>